<proteinExistence type="predicted"/>
<gene>
    <name evidence="1" type="ORF">NDES1114_LOCUS24961</name>
</gene>
<dbReference type="EMBL" id="HBGF01037310">
    <property type="protein sequence ID" value="CAD9135798.1"/>
    <property type="molecule type" value="Transcribed_RNA"/>
</dbReference>
<organism evidence="1">
    <name type="scientific">Neobodo designis</name>
    <name type="common">Flagellated protozoan</name>
    <name type="synonym">Bodo designis</name>
    <dbReference type="NCBI Taxonomy" id="312471"/>
    <lineage>
        <taxon>Eukaryota</taxon>
        <taxon>Discoba</taxon>
        <taxon>Euglenozoa</taxon>
        <taxon>Kinetoplastea</taxon>
        <taxon>Metakinetoplastina</taxon>
        <taxon>Neobodonida</taxon>
        <taxon>Neobodo</taxon>
    </lineage>
</organism>
<protein>
    <submittedName>
        <fullName evidence="1">Uncharacterized protein</fullName>
    </submittedName>
</protein>
<name>A0A7S1QGU3_NEODS</name>
<dbReference type="AlphaFoldDB" id="A0A7S1QGU3"/>
<evidence type="ECO:0000313" key="1">
    <source>
        <dbReference type="EMBL" id="CAD9135798.1"/>
    </source>
</evidence>
<reference evidence="1" key="1">
    <citation type="submission" date="2021-01" db="EMBL/GenBank/DDBJ databases">
        <authorList>
            <person name="Corre E."/>
            <person name="Pelletier E."/>
            <person name="Niang G."/>
            <person name="Scheremetjew M."/>
            <person name="Finn R."/>
            <person name="Kale V."/>
            <person name="Holt S."/>
            <person name="Cochrane G."/>
            <person name="Meng A."/>
            <person name="Brown T."/>
            <person name="Cohen L."/>
        </authorList>
    </citation>
    <scope>NUCLEOTIDE SEQUENCE</scope>
    <source>
        <strain evidence="1">CCAP 1951/1</strain>
    </source>
</reference>
<sequence>MTSRFLGAISRAWLAEEVYGFRAAQSVAQCQMPFLYAKALLVAAGGRAGPVAGLLNAHFAGAVDTELMTFVSHFDAQDIGAAALENSARIAPANARVVVYDALTAATANGASTLQASKIAAELGVEPATAEQLADICDREASIEARRRKMLLGDEMSLIA</sequence>
<accession>A0A7S1QGU3</accession>